<protein>
    <submittedName>
        <fullName evidence="3">Uncharacterized protein</fullName>
    </submittedName>
</protein>
<evidence type="ECO:0000256" key="2">
    <source>
        <dbReference type="SAM" id="SignalP"/>
    </source>
</evidence>
<feature type="chain" id="PRO_5013119737" evidence="2">
    <location>
        <begin position="22"/>
        <end position="402"/>
    </location>
</feature>
<dbReference type="EMBL" id="FWZT01000014">
    <property type="protein sequence ID" value="SMF46611.1"/>
    <property type="molecule type" value="Genomic_DNA"/>
</dbReference>
<dbReference type="Proteomes" id="UP000192907">
    <property type="component" value="Unassembled WGS sequence"/>
</dbReference>
<dbReference type="RefSeq" id="WP_143478212.1">
    <property type="nucleotide sequence ID" value="NZ_FWZT01000014.1"/>
</dbReference>
<proteinExistence type="predicted"/>
<dbReference type="AlphaFoldDB" id="A0A1Y6C6I1"/>
<reference evidence="4" key="1">
    <citation type="submission" date="2017-04" db="EMBL/GenBank/DDBJ databases">
        <authorList>
            <person name="Varghese N."/>
            <person name="Submissions S."/>
        </authorList>
    </citation>
    <scope>NUCLEOTIDE SEQUENCE [LARGE SCALE GENOMIC DNA]</scope>
    <source>
        <strain evidence="4">RKEM611</strain>
    </source>
</reference>
<keyword evidence="4" id="KW-1185">Reference proteome</keyword>
<sequence length="402" mass="43062">MMKKFMIPMALVGLSILVACGEEDSDDDATTTATDVEVSTGTALNVGVLALGSIEADDVGLSSSGLYLKKQLQMNLQDGDSSDSDEESETVSDRDSRCSVYGNPMTTDGTRMEQTDAEFPLASMYCAVAFNSGSPDSVLGAIGIPGVLLCELERAGAWDSDDDWTTEGNNVGNITITLSTNCADAWIVERLSDGGDGVYALQDVTLTDLGDDHGYDRKITLTTESEPESFYIRASNNVIAARAEGWAFSVDLVTNRVNYETLGESTDSDNNTSYVRRIRLAIDGELSSTGAFSSISSIEALKLEGQGVDSFWSTIVTVKGEPGTAVAYNFYEMAQGTTFQAEEDGCSTTDCSSITRISGTQSEIDTFHQNAQVDFLVHDAETGVIDFDTVDLSANVTYSTRR</sequence>
<accession>A0A1Y6C6I1</accession>
<feature type="compositionally biased region" description="Acidic residues" evidence="1">
    <location>
        <begin position="80"/>
        <end position="90"/>
    </location>
</feature>
<feature type="region of interest" description="Disordered" evidence="1">
    <location>
        <begin position="76"/>
        <end position="111"/>
    </location>
</feature>
<dbReference type="PROSITE" id="PS51257">
    <property type="entry name" value="PROKAR_LIPOPROTEIN"/>
    <property type="match status" value="1"/>
</dbReference>
<keyword evidence="2" id="KW-0732">Signal</keyword>
<organism evidence="3 4">
    <name type="scientific">Pseudobacteriovorax antillogorgiicola</name>
    <dbReference type="NCBI Taxonomy" id="1513793"/>
    <lineage>
        <taxon>Bacteria</taxon>
        <taxon>Pseudomonadati</taxon>
        <taxon>Bdellovibrionota</taxon>
        <taxon>Oligoflexia</taxon>
        <taxon>Oligoflexales</taxon>
        <taxon>Pseudobacteriovoracaceae</taxon>
        <taxon>Pseudobacteriovorax</taxon>
    </lineage>
</organism>
<evidence type="ECO:0000313" key="4">
    <source>
        <dbReference type="Proteomes" id="UP000192907"/>
    </source>
</evidence>
<name>A0A1Y6C6I1_9BACT</name>
<feature type="signal peptide" evidence="2">
    <location>
        <begin position="1"/>
        <end position="21"/>
    </location>
</feature>
<evidence type="ECO:0000256" key="1">
    <source>
        <dbReference type="SAM" id="MobiDB-lite"/>
    </source>
</evidence>
<gene>
    <name evidence="3" type="ORF">SAMN06296036_11466</name>
</gene>
<evidence type="ECO:0000313" key="3">
    <source>
        <dbReference type="EMBL" id="SMF46611.1"/>
    </source>
</evidence>